<evidence type="ECO:0000256" key="7">
    <source>
        <dbReference type="ARBA" id="ARBA00022448"/>
    </source>
</evidence>
<feature type="compositionally biased region" description="Polar residues" evidence="16">
    <location>
        <begin position="244"/>
        <end position="261"/>
    </location>
</feature>
<keyword evidence="8" id="KW-0963">Cytoplasm</keyword>
<keyword evidence="11" id="KW-0551">Lipid droplet</keyword>
<evidence type="ECO:0000256" key="3">
    <source>
        <dbReference type="ARBA" id="ARBA00004399"/>
    </source>
</evidence>
<keyword evidence="7" id="KW-0813">Transport</keyword>
<dbReference type="FunFam" id="1.10.1000.11:FF:000007">
    <property type="entry name" value="Golgi-specific brefeldin A-resistance guanine nucleotide exchange factor 1"/>
    <property type="match status" value="1"/>
</dbReference>
<dbReference type="Ensembl" id="ENSSANT00000113825.1">
    <property type="protein sequence ID" value="ENSSANP00000107286.1"/>
    <property type="gene ID" value="ENSSANG00000052412.1"/>
</dbReference>
<evidence type="ECO:0000313" key="18">
    <source>
        <dbReference type="Ensembl" id="ENSSANP00000107286.1"/>
    </source>
</evidence>
<feature type="domain" description="SEC7" evidence="17">
    <location>
        <begin position="666"/>
        <end position="856"/>
    </location>
</feature>
<evidence type="ECO:0000256" key="11">
    <source>
        <dbReference type="ARBA" id="ARBA00022677"/>
    </source>
</evidence>
<dbReference type="InterPro" id="IPR032691">
    <property type="entry name" value="Mon2/Sec7/BIG1-like_HUS"/>
</dbReference>
<dbReference type="GO" id="GO:0016020">
    <property type="term" value="C:membrane"/>
    <property type="evidence" value="ECO:0007669"/>
    <property type="project" value="UniProtKB-SubCell"/>
</dbReference>
<feature type="compositionally biased region" description="Polar residues" evidence="16">
    <location>
        <begin position="1260"/>
        <end position="1282"/>
    </location>
</feature>
<name>A0A671TFH0_9TELE</name>
<feature type="region of interest" description="Disordered" evidence="16">
    <location>
        <begin position="215"/>
        <end position="356"/>
    </location>
</feature>
<dbReference type="GO" id="GO:0016197">
    <property type="term" value="P:endosomal transport"/>
    <property type="evidence" value="ECO:0007669"/>
    <property type="project" value="UniProtKB-ARBA"/>
</dbReference>
<evidence type="ECO:0000256" key="16">
    <source>
        <dbReference type="SAM" id="MobiDB-lite"/>
    </source>
</evidence>
<evidence type="ECO:0000256" key="14">
    <source>
        <dbReference type="ARBA" id="ARBA00023136"/>
    </source>
</evidence>
<keyword evidence="12" id="KW-0653">Protein transport</keyword>
<feature type="compositionally biased region" description="Low complexity" evidence="16">
    <location>
        <begin position="314"/>
        <end position="328"/>
    </location>
</feature>
<evidence type="ECO:0000256" key="10">
    <source>
        <dbReference type="ARBA" id="ARBA00022658"/>
    </source>
</evidence>
<reference evidence="18" key="1">
    <citation type="submission" date="2025-08" db="UniProtKB">
        <authorList>
            <consortium name="Ensembl"/>
        </authorList>
    </citation>
    <scope>IDENTIFICATION</scope>
</reference>
<feature type="compositionally biased region" description="Basic residues" evidence="16">
    <location>
        <begin position="227"/>
        <end position="241"/>
    </location>
</feature>
<proteinExistence type="predicted"/>
<keyword evidence="14" id="KW-0472">Membrane</keyword>
<dbReference type="GO" id="GO:0010256">
    <property type="term" value="P:endomembrane system organization"/>
    <property type="evidence" value="ECO:0007669"/>
    <property type="project" value="UniProtKB-ARBA"/>
</dbReference>
<evidence type="ECO:0000256" key="2">
    <source>
        <dbReference type="ARBA" id="ARBA00004222"/>
    </source>
</evidence>
<protein>
    <recommendedName>
        <fullName evidence="15">Golgi-specific brefeldin A-resistance guanine nucleotide exchange factor 1</fullName>
    </recommendedName>
</protein>
<dbReference type="PROSITE" id="PS50190">
    <property type="entry name" value="SEC7"/>
    <property type="match status" value="1"/>
</dbReference>
<feature type="region of interest" description="Disordered" evidence="16">
    <location>
        <begin position="1709"/>
        <end position="1776"/>
    </location>
</feature>
<keyword evidence="9" id="KW-0597">Phosphoprotein</keyword>
<dbReference type="GO" id="GO:0005811">
    <property type="term" value="C:lipid droplet"/>
    <property type="evidence" value="ECO:0007669"/>
    <property type="project" value="UniProtKB-SubCell"/>
</dbReference>
<dbReference type="SMART" id="SM00222">
    <property type="entry name" value="Sec7"/>
    <property type="match status" value="1"/>
</dbReference>
<dbReference type="GO" id="GO:0005793">
    <property type="term" value="C:endoplasmic reticulum-Golgi intermediate compartment"/>
    <property type="evidence" value="ECO:0007669"/>
    <property type="project" value="UniProtKB-SubCell"/>
</dbReference>
<dbReference type="Proteomes" id="UP000472260">
    <property type="component" value="Unassembled WGS sequence"/>
</dbReference>
<comment type="subcellular location">
    <subcellularLocation>
        <location evidence="4">Cytoplasm</location>
    </subcellularLocation>
    <subcellularLocation>
        <location evidence="3">Endoplasmic reticulum-Golgi intermediate compartment</location>
    </subcellularLocation>
    <subcellularLocation>
        <location evidence="2">Golgi apparatus</location>
        <location evidence="2">cis-Golgi network</location>
    </subcellularLocation>
    <subcellularLocation>
        <location evidence="6">Golgi apparatus</location>
        <location evidence="6">trans-Golgi network</location>
    </subcellularLocation>
    <subcellularLocation>
        <location evidence="5">Lipid droplet</location>
    </subcellularLocation>
    <subcellularLocation>
        <location evidence="1">Membrane</location>
        <topology evidence="1">Peripheral membrane protein</topology>
    </subcellularLocation>
</comment>
<dbReference type="Gene3D" id="1.10.220.20">
    <property type="match status" value="1"/>
</dbReference>
<dbReference type="InterPro" id="IPR035999">
    <property type="entry name" value="Sec7_dom_sf"/>
</dbReference>
<feature type="compositionally biased region" description="Pro residues" evidence="16">
    <location>
        <begin position="1746"/>
        <end position="1756"/>
    </location>
</feature>
<feature type="region of interest" description="Disordered" evidence="16">
    <location>
        <begin position="1260"/>
        <end position="1302"/>
    </location>
</feature>
<dbReference type="Pfam" id="PF12783">
    <property type="entry name" value="Sec7-like_HUS"/>
    <property type="match status" value="1"/>
</dbReference>
<dbReference type="GO" id="GO:0005085">
    <property type="term" value="F:guanyl-nucleotide exchange factor activity"/>
    <property type="evidence" value="ECO:0007669"/>
    <property type="project" value="UniProtKB-KW"/>
</dbReference>
<evidence type="ECO:0000256" key="5">
    <source>
        <dbReference type="ARBA" id="ARBA00004502"/>
    </source>
</evidence>
<dbReference type="FunFam" id="1.10.220.20:FF:000004">
    <property type="entry name" value="Golgi-specific brefeldin A-resistance guanine nucleotide exchange factor 1"/>
    <property type="match status" value="1"/>
</dbReference>
<feature type="region of interest" description="Disordered" evidence="16">
    <location>
        <begin position="593"/>
        <end position="626"/>
    </location>
</feature>
<dbReference type="PANTHER" id="PTHR10663">
    <property type="entry name" value="GUANYL-NUCLEOTIDE EXCHANGE FACTOR"/>
    <property type="match status" value="1"/>
</dbReference>
<dbReference type="GO" id="GO:0015031">
    <property type="term" value="P:protein transport"/>
    <property type="evidence" value="ECO:0007669"/>
    <property type="project" value="UniProtKB-KW"/>
</dbReference>
<reference evidence="18" key="2">
    <citation type="submission" date="2025-09" db="UniProtKB">
        <authorList>
            <consortium name="Ensembl"/>
        </authorList>
    </citation>
    <scope>IDENTIFICATION</scope>
</reference>
<gene>
    <name evidence="18" type="primary">LOC107678549</name>
</gene>
<evidence type="ECO:0000256" key="13">
    <source>
        <dbReference type="ARBA" id="ARBA00023034"/>
    </source>
</evidence>
<feature type="compositionally biased region" description="Low complexity" evidence="16">
    <location>
        <begin position="278"/>
        <end position="295"/>
    </location>
</feature>
<organism evidence="18 19">
    <name type="scientific">Sinocyclocheilus anshuiensis</name>
    <dbReference type="NCBI Taxonomy" id="1608454"/>
    <lineage>
        <taxon>Eukaryota</taxon>
        <taxon>Metazoa</taxon>
        <taxon>Chordata</taxon>
        <taxon>Craniata</taxon>
        <taxon>Vertebrata</taxon>
        <taxon>Euteleostomi</taxon>
        <taxon>Actinopterygii</taxon>
        <taxon>Neopterygii</taxon>
        <taxon>Teleostei</taxon>
        <taxon>Ostariophysi</taxon>
        <taxon>Cypriniformes</taxon>
        <taxon>Cyprinidae</taxon>
        <taxon>Cyprininae</taxon>
        <taxon>Sinocyclocheilus</taxon>
    </lineage>
</organism>
<evidence type="ECO:0000256" key="15">
    <source>
        <dbReference type="ARBA" id="ARBA00069794"/>
    </source>
</evidence>
<evidence type="ECO:0000256" key="1">
    <source>
        <dbReference type="ARBA" id="ARBA00004170"/>
    </source>
</evidence>
<evidence type="ECO:0000256" key="8">
    <source>
        <dbReference type="ARBA" id="ARBA00022490"/>
    </source>
</evidence>
<evidence type="ECO:0000259" key="17">
    <source>
        <dbReference type="PROSITE" id="PS50190"/>
    </source>
</evidence>
<accession>A0A671TFH0</accession>
<dbReference type="SUPFAM" id="SSF48425">
    <property type="entry name" value="Sec7 domain"/>
    <property type="match status" value="1"/>
</dbReference>
<keyword evidence="13" id="KW-0333">Golgi apparatus</keyword>
<evidence type="ECO:0000256" key="6">
    <source>
        <dbReference type="ARBA" id="ARBA00004601"/>
    </source>
</evidence>
<dbReference type="GO" id="GO:0032012">
    <property type="term" value="P:regulation of ARF protein signal transduction"/>
    <property type="evidence" value="ECO:0007669"/>
    <property type="project" value="InterPro"/>
</dbReference>
<feature type="compositionally biased region" description="Polar residues" evidence="16">
    <location>
        <begin position="593"/>
        <end position="619"/>
    </location>
</feature>
<evidence type="ECO:0000256" key="9">
    <source>
        <dbReference type="ARBA" id="ARBA00022553"/>
    </source>
</evidence>
<dbReference type="InterPro" id="IPR056604">
    <property type="entry name" value="GBF1-like_TPR"/>
</dbReference>
<evidence type="ECO:0000256" key="4">
    <source>
        <dbReference type="ARBA" id="ARBA00004496"/>
    </source>
</evidence>
<keyword evidence="10" id="KW-0344">Guanine-nucleotide releasing factor</keyword>
<dbReference type="Pfam" id="PF23325">
    <property type="entry name" value="TPR_28"/>
    <property type="match status" value="1"/>
</dbReference>
<dbReference type="GO" id="GO:0005794">
    <property type="term" value="C:Golgi apparatus"/>
    <property type="evidence" value="ECO:0007669"/>
    <property type="project" value="UniProtKB-SubCell"/>
</dbReference>
<dbReference type="InterPro" id="IPR000904">
    <property type="entry name" value="Sec7_dom"/>
</dbReference>
<dbReference type="PANTHER" id="PTHR10663:SF388">
    <property type="entry name" value="GOLGI-SPECIFIC BREFELDIN A-RESISTANCE GUANINE NUCLEOTIDE EXCHANGE FACTOR 1"/>
    <property type="match status" value="1"/>
</dbReference>
<feature type="region of interest" description="Disordered" evidence="16">
    <location>
        <begin position="1403"/>
        <end position="1454"/>
    </location>
</feature>
<evidence type="ECO:0000256" key="12">
    <source>
        <dbReference type="ARBA" id="ARBA00022927"/>
    </source>
</evidence>
<dbReference type="CDD" id="cd00171">
    <property type="entry name" value="Sec7"/>
    <property type="match status" value="1"/>
</dbReference>
<sequence>MVDKNIYIVQGEISVVVAAIKRNSRWSTHTPLDEEQDPLLNSFSHLKETLNNIKDLSDVEPNVFLRPFLEVVRSEDTTGPITGLALTSVNKFLSYGLIDVNHEGAAEGIENMADAVTHARFVGTDPASDEVVLMKILQVLRTLLLTPVGAHLTNESVCEIMQSCFRICFEMRLSELLRKSAEHTLVDMVQLLFSRLPQFKEEAKSYVGTNMKKLKMRAGGMSESSKWKKQKRSPHPPRHMVHSPSGQMDPAQSSTLTNNLSDGVPFIEQHSGGSSTLPGSDSAASSISSPTTDSGLDTGSKTTSKEDLTDLEQSSSTATTPVTPAAEPGRLESQSEGREVERAQSASVESIPEVLEDRDLLADQSDSDYVNPRGVRFTQSTQKEGAALIPYSLPCLRELFRFLISLTNPHDRHNSDVMMHMGLQLLNVALEAAHIAPYQSLLCLVKDELCRHLTQLLGVDRINLYAASIRVCFLLFEGMLEHLKFQLEMYLKKLMDIITSENPKMPYEMKEMALEAVVQLWRIPSFVTELYINYDCDFYCSNLFEDLTKLLSKNAFPVSGQLYTTHLLSLEALLTVIDSTEAHCQAKVLNSAAQQDQSESTTVEGDSSVNTITDSTTGGTACPPTSGHLMAEKMRLGRQDQEETDTAEKKSLKPHRFTSCLPDSQELLEIKNKKKLLITGTEQFNQKPKKGIQILQEKGLLSSPMDNNEVAQWLRENPRLDKKMIGEFISDRRNTDLLDSFVNTFTFQGLRIDEALRLYLEAFRLPGEAPVIHRLLETFTDNWQKVNGNPFQSNDAGFALAYAVIMLNTDQHNHNVRKQNIPMTLEQFKKNLKGVNGGNDFDQDMLEDIYSAIKSEEIVMPDEQTGLVKENYVWSVLLHRGASSEGMFLHVPESSYDRDLFTMTWGPTIAALSYVFDKSLDDTIIQKAIAGFRKCAMISAHYGFSDVFDNLIISLCKFTTLSSESVENLPTVFGSNRKAQVAAKTMFSLAHRHGDILREGWKNIMDSMLQLFRAELLPKSMVEVEDFVDPNEKISLQREETPSNRGESAVLSFVSWLTLSEQSGLRSPSTENQEAKQAAQLCIKHCDPEKLITESKFLQLESLQELMKALISVSPDEETYDEEDAAFCLEMLLRIILENRDRVSCVWQTVRDHLYQLCVHASESCFLVERAVVGLLRLAIRLLRREDIGSQVLLSLRLLLMMKPHVLSRVCREVAYGLHELLKTNAANIHCTDDWYTLFSLLECIGTGVKPPAALQVANTNQDNDTGAQSDSELSSYHQSEVSLDRGYTSDSEVYTEHGKSRMPRSATDVDLGWLVVGKDDLDGSKAAVTSASKPLSHPLINQYSLTLGQDMGLHDTKSLIKCVDSLSFIVRDAAHVTPENFELCVKAIRVFVEASLNGGYRTHEKKKSHKYDSKSSRLRKKPREKEGTSRRTKASSQRATRSHSDDEEDEGVPASYHTVSFQVSLDLLDLMHTLHTRAAGIYSSWAEEQRHLEDAGRKIEADSQTLWSSCWCPLLQGMAWLCCDARRQVRMQALTYLQRALLVHDLQTLDAVEWESCFNKVLFPLLTKLLDNISPADVGGMEETRMRACTLLSKVFLQHLSPLLSLPTFAALWLTILDFMDKYMHAGSSDLLLEAIPESLKNMLLVMDTAGIFHSADSRTGYSDLWEITWERIDCFLPRLKEELFKQAVIPGTEHSIAVFPLSGQKRPVPPPTAVTPASPPVPAPSPVPAALAEPNIPRTDRSFPVPPSKPPMPTPAKMSPPDSPPPPLGQSPLILQPLASPLQVGIPPMSLPIILNPALIEATSPVPLLPHTSETNSVVNR</sequence>
<dbReference type="Gene3D" id="1.10.1000.11">
    <property type="entry name" value="Arf Nucleotide-binding Site Opener,domain 2"/>
    <property type="match status" value="1"/>
</dbReference>
<keyword evidence="19" id="KW-1185">Reference proteome</keyword>
<dbReference type="InterPro" id="IPR023394">
    <property type="entry name" value="Sec7_C_sf"/>
</dbReference>
<evidence type="ECO:0000313" key="19">
    <source>
        <dbReference type="Proteomes" id="UP000472260"/>
    </source>
</evidence>
<dbReference type="Pfam" id="PF01369">
    <property type="entry name" value="Sec7"/>
    <property type="match status" value="1"/>
</dbReference>
<feature type="compositionally biased region" description="Pro residues" evidence="16">
    <location>
        <begin position="1709"/>
        <end position="1729"/>
    </location>
</feature>
<feature type="compositionally biased region" description="Basic and acidic residues" evidence="16">
    <location>
        <begin position="329"/>
        <end position="342"/>
    </location>
</feature>